<feature type="compositionally biased region" description="Acidic residues" evidence="1">
    <location>
        <begin position="200"/>
        <end position="212"/>
    </location>
</feature>
<feature type="compositionally biased region" description="Pro residues" evidence="1">
    <location>
        <begin position="223"/>
        <end position="236"/>
    </location>
</feature>
<feature type="region of interest" description="Disordered" evidence="1">
    <location>
        <begin position="635"/>
        <end position="780"/>
    </location>
</feature>
<feature type="compositionally biased region" description="Basic and acidic residues" evidence="1">
    <location>
        <begin position="245"/>
        <end position="256"/>
    </location>
</feature>
<dbReference type="RefSeq" id="XP_003653147.1">
    <property type="nucleotide sequence ID" value="XM_003653099.1"/>
</dbReference>
<gene>
    <name evidence="2" type="ORF">THITE_2047131</name>
</gene>
<dbReference type="KEGG" id="ttt:THITE_2047131"/>
<dbReference type="GeneID" id="11518004"/>
<organism evidence="2 3">
    <name type="scientific">Thermothielavioides terrestris (strain ATCC 38088 / NRRL 8126)</name>
    <name type="common">Thielavia terrestris</name>
    <dbReference type="NCBI Taxonomy" id="578455"/>
    <lineage>
        <taxon>Eukaryota</taxon>
        <taxon>Fungi</taxon>
        <taxon>Dikarya</taxon>
        <taxon>Ascomycota</taxon>
        <taxon>Pezizomycotina</taxon>
        <taxon>Sordariomycetes</taxon>
        <taxon>Sordariomycetidae</taxon>
        <taxon>Sordariales</taxon>
        <taxon>Chaetomiaceae</taxon>
        <taxon>Thermothielavioides</taxon>
        <taxon>Thermothielavioides terrestris</taxon>
    </lineage>
</organism>
<name>G2R3K1_THETT</name>
<feature type="compositionally biased region" description="Acidic residues" evidence="1">
    <location>
        <begin position="145"/>
        <end position="154"/>
    </location>
</feature>
<feature type="compositionally biased region" description="Basic and acidic residues" evidence="1">
    <location>
        <begin position="707"/>
        <end position="744"/>
    </location>
</feature>
<feature type="compositionally biased region" description="Basic and acidic residues" evidence="1">
    <location>
        <begin position="284"/>
        <end position="293"/>
    </location>
</feature>
<feature type="compositionally biased region" description="Polar residues" evidence="1">
    <location>
        <begin position="679"/>
        <end position="694"/>
    </location>
</feature>
<protein>
    <submittedName>
        <fullName evidence="2">Uncharacterized protein</fullName>
    </submittedName>
</protein>
<evidence type="ECO:0000313" key="3">
    <source>
        <dbReference type="Proteomes" id="UP000008181"/>
    </source>
</evidence>
<accession>G2R3K1</accession>
<feature type="region of interest" description="Disordered" evidence="1">
    <location>
        <begin position="1"/>
        <end position="348"/>
    </location>
</feature>
<dbReference type="Proteomes" id="UP000008181">
    <property type="component" value="Chromosome 2"/>
</dbReference>
<feature type="compositionally biased region" description="Pro residues" evidence="1">
    <location>
        <begin position="585"/>
        <end position="600"/>
    </location>
</feature>
<feature type="region of interest" description="Disordered" evidence="1">
    <location>
        <begin position="463"/>
        <end position="502"/>
    </location>
</feature>
<feature type="compositionally biased region" description="Basic residues" evidence="1">
    <location>
        <begin position="893"/>
        <end position="905"/>
    </location>
</feature>
<feature type="compositionally biased region" description="Basic and acidic residues" evidence="1">
    <location>
        <begin position="533"/>
        <end position="555"/>
    </location>
</feature>
<proteinExistence type="predicted"/>
<dbReference type="eggNOG" id="KOG1812">
    <property type="taxonomic scope" value="Eukaryota"/>
</dbReference>
<feature type="compositionally biased region" description="Basic and acidic residues" evidence="1">
    <location>
        <begin position="470"/>
        <end position="484"/>
    </location>
</feature>
<dbReference type="Gene3D" id="1.20.120.1750">
    <property type="match status" value="1"/>
</dbReference>
<feature type="region of interest" description="Disordered" evidence="1">
    <location>
        <begin position="888"/>
        <end position="912"/>
    </location>
</feature>
<feature type="compositionally biased region" description="Low complexity" evidence="1">
    <location>
        <begin position="747"/>
        <end position="776"/>
    </location>
</feature>
<feature type="compositionally biased region" description="Low complexity" evidence="1">
    <location>
        <begin position="81"/>
        <end position="105"/>
    </location>
</feature>
<dbReference type="EMBL" id="CP003010">
    <property type="protein sequence ID" value="AEO66811.1"/>
    <property type="molecule type" value="Genomic_DNA"/>
</dbReference>
<dbReference type="HOGENOM" id="CLU_008160_0_0_1"/>
<evidence type="ECO:0000256" key="1">
    <source>
        <dbReference type="SAM" id="MobiDB-lite"/>
    </source>
</evidence>
<keyword evidence="3" id="KW-1185">Reference proteome</keyword>
<feature type="compositionally biased region" description="Acidic residues" evidence="1">
    <location>
        <begin position="52"/>
        <end position="64"/>
    </location>
</feature>
<reference evidence="2 3" key="1">
    <citation type="journal article" date="2011" name="Nat. Biotechnol.">
        <title>Comparative genomic analysis of the thermophilic biomass-degrading fungi Myceliophthora thermophila and Thielavia terrestris.</title>
        <authorList>
            <person name="Berka R.M."/>
            <person name="Grigoriev I.V."/>
            <person name="Otillar R."/>
            <person name="Salamov A."/>
            <person name="Grimwood J."/>
            <person name="Reid I."/>
            <person name="Ishmael N."/>
            <person name="John T."/>
            <person name="Darmond C."/>
            <person name="Moisan M.-C."/>
            <person name="Henrissat B."/>
            <person name="Coutinho P.M."/>
            <person name="Lombard V."/>
            <person name="Natvig D.O."/>
            <person name="Lindquist E."/>
            <person name="Schmutz J."/>
            <person name="Lucas S."/>
            <person name="Harris P."/>
            <person name="Powlowski J."/>
            <person name="Bellemare A."/>
            <person name="Taylor D."/>
            <person name="Butler G."/>
            <person name="de Vries R.P."/>
            <person name="Allijn I.E."/>
            <person name="van den Brink J."/>
            <person name="Ushinsky S."/>
            <person name="Storms R."/>
            <person name="Powell A.J."/>
            <person name="Paulsen I.T."/>
            <person name="Elbourne L.D.H."/>
            <person name="Baker S.E."/>
            <person name="Magnuson J."/>
            <person name="LaBoissiere S."/>
            <person name="Clutterbuck A.J."/>
            <person name="Martinez D."/>
            <person name="Wogulis M."/>
            <person name="de Leon A.L."/>
            <person name="Rey M.W."/>
            <person name="Tsang A."/>
        </authorList>
    </citation>
    <scope>NUCLEOTIDE SEQUENCE [LARGE SCALE GENOMIC DNA]</scope>
    <source>
        <strain evidence="3">ATCC 38088 / NRRL 8126</strain>
    </source>
</reference>
<feature type="compositionally biased region" description="Basic residues" evidence="1">
    <location>
        <begin position="309"/>
        <end position="319"/>
    </location>
</feature>
<feature type="region of interest" description="Disordered" evidence="1">
    <location>
        <begin position="533"/>
        <end position="618"/>
    </location>
</feature>
<sequence length="951" mass="104924">MAAVEEQQGGPSSPRRRKHAGKSKAQAANDWPRSSELRSRASPRSKRHGDIDMDIVESPDDTDDAQPSLPRKQRRRRRSHLPSSTPSDTASDAASDTTAPARSTAKSTRRSPDGKGRSRSMRAPNAPVSRRESAPTRRRPTCIIEVEDDDEDDNGAAPSGPSRPVSRQTISRHDTSPRSAHRYRSTPESRRSPRTSVSGSEDDTDATSDSADEQVIQPRGDKPLPPAPMAPPPPSAARPASARNSVHERLSRRPEMVYEEEGDGASRYAPSVARHRSLSRAPSTRRDHYRRPTDIIVSGPPSLDETRSRSRSKSARPSRRHYESDVYVPSRPASSFKRPHASSSYSLSSSKHSTFFADLAATPTPVRPPRLENLVERPRTCVARGAVGTPGVAAAEPRFAAPAVGCGTESLNAREARRQSRNRGGAVAAARPRRCGAEFCLLCGDKWKTCACPWYNEDPSGAGAALSRAHSFDSRPGSPHDFRSDFGPNLGATARQRPSSYEEDVHLRRLYEQRDEHLARKMHSLDAFGHHGSHADFDHRNRRDYELHEDVPGPRDRRRRAEPRSYGASFGEDDYHRRAATVVAPSPPQAHLPPAPPPPRSAFEPPLSRPAFDRSEPGFDYVSAAQRLRGMRYASPERFDDYPAESYPPERRRDRSPSQWHPFTPERRPRSRDRRHTFPSESRPTSPETWQQLPTRYPSPERPMPAPEERRRVHSAERLRAPSSDRRRATSLERRLADRFKAESRQSPVAPTSPVAAVGPAGPFGPAGTLGPLSPTRAPPPVTRAATHIGVGMPMAPVPPPAVHGPVPVVTHLRRHHTMDEDVYAPGGMHGGAIPPDDWFGAPPAPHPHPHPHAHPLVHPHSHPPPGMGMMHPMHHDMLDVNAINAGSPRAPNVKRRPPHAHREHSKLEEPKSSVLAGLAGVGRGMHRVSEWVHYVEPGLPEGEQTPTVVQ</sequence>
<dbReference type="AlphaFoldDB" id="G2R3K1"/>
<dbReference type="OrthoDB" id="9977870at2759"/>
<evidence type="ECO:0000313" key="2">
    <source>
        <dbReference type="EMBL" id="AEO66811.1"/>
    </source>
</evidence>
<feature type="compositionally biased region" description="Basic residues" evidence="1">
    <location>
        <begin position="71"/>
        <end position="80"/>
    </location>
</feature>